<dbReference type="Gene3D" id="3.40.50.10600">
    <property type="entry name" value="SpoIIaa-like domains"/>
    <property type="match status" value="1"/>
</dbReference>
<dbReference type="InterPro" id="IPR021866">
    <property type="entry name" value="SpoIIAA-like"/>
</dbReference>
<dbReference type="SUPFAM" id="SSF52091">
    <property type="entry name" value="SpoIIaa-like"/>
    <property type="match status" value="1"/>
</dbReference>
<reference evidence="1 2" key="1">
    <citation type="submission" date="2024-02" db="EMBL/GenBank/DDBJ databases">
        <title>A Gaetbulibacter species isolated from tidal flats and genomic insights of their niches.</title>
        <authorList>
            <person name="Ye Y."/>
        </authorList>
    </citation>
    <scope>NUCLEOTIDE SEQUENCE [LARGE SCALE GENOMIC DNA]</scope>
    <source>
        <strain evidence="1 2">KYW382</strain>
    </source>
</reference>
<dbReference type="InterPro" id="IPR036513">
    <property type="entry name" value="STAS_dom_sf"/>
</dbReference>
<dbReference type="InterPro" id="IPR038396">
    <property type="entry name" value="SpoIIAA-like_sf"/>
</dbReference>
<name>A0ABW7MV72_9FLAO</name>
<proteinExistence type="predicted"/>
<protein>
    <submittedName>
        <fullName evidence="1">STAS/SEC14 domain-containing protein</fullName>
    </submittedName>
</protein>
<evidence type="ECO:0000313" key="2">
    <source>
        <dbReference type="Proteomes" id="UP001610100"/>
    </source>
</evidence>
<dbReference type="EMBL" id="JBAWKB010000001">
    <property type="protein sequence ID" value="MFH6770725.1"/>
    <property type="molecule type" value="Genomic_DNA"/>
</dbReference>
<keyword evidence="2" id="KW-1185">Reference proteome</keyword>
<comment type="caution">
    <text evidence="1">The sequence shown here is derived from an EMBL/GenBank/DDBJ whole genome shotgun (WGS) entry which is preliminary data.</text>
</comment>
<evidence type="ECO:0000313" key="1">
    <source>
        <dbReference type="EMBL" id="MFH6770725.1"/>
    </source>
</evidence>
<organism evidence="1 2">
    <name type="scientific">Gaetbulibacter aestuarii</name>
    <dbReference type="NCBI Taxonomy" id="1502358"/>
    <lineage>
        <taxon>Bacteria</taxon>
        <taxon>Pseudomonadati</taxon>
        <taxon>Bacteroidota</taxon>
        <taxon>Flavobacteriia</taxon>
        <taxon>Flavobacteriales</taxon>
        <taxon>Flavobacteriaceae</taxon>
        <taxon>Gaetbulibacter</taxon>
    </lineage>
</organism>
<accession>A0ABW7MV72</accession>
<dbReference type="RefSeq" id="WP_344739198.1">
    <property type="nucleotide sequence ID" value="NZ_BAABAY010000001.1"/>
</dbReference>
<dbReference type="Pfam" id="PF11964">
    <property type="entry name" value="SpoIIAA-like"/>
    <property type="match status" value="1"/>
</dbReference>
<sequence length="126" mass="14749">MIEQIDTYEGNILAVEIIDGFTETDEKICQKFFNEKLAEGFDYVNVLIKLDELKLSHSSTKAFMEDIIWTLRHYKQMGNLAIVAHSKILKALVPIDGFFFERLRKGFEERYFDASQMDKALDFLKK</sequence>
<dbReference type="Proteomes" id="UP001610100">
    <property type="component" value="Unassembled WGS sequence"/>
</dbReference>
<gene>
    <name evidence="1" type="ORF">V8G58_02175</name>
</gene>